<evidence type="ECO:0000313" key="4">
    <source>
        <dbReference type="EMBL" id="SDS22615.1"/>
    </source>
</evidence>
<evidence type="ECO:0000259" key="3">
    <source>
        <dbReference type="Pfam" id="PF19040"/>
    </source>
</evidence>
<keyword evidence="2" id="KW-0732">Signal</keyword>
<gene>
    <name evidence="4" type="ORF">SAMN04489719_1832</name>
</gene>
<dbReference type="RefSeq" id="WP_092666721.1">
    <property type="nucleotide sequence ID" value="NZ_LT629734.1"/>
</dbReference>
<sequence length="585" mass="61339">MRGRPLALVLALGVALGVMSPAGIASATSAPQDPVGGVTASETPTATESPTATEPPAPTQTPAPSEPAPSAPPTETPAPTETASSAIPEAPVADAPEALDRPAAPEPTALPSIWMTADATWVRFGRKVTVTGKVWEGSTGIADAPVRIVGLSARTGRWELLATVPTRADGRFTYAFTPLSGYRIKAEILADERLRAAASRSRSFVVQPGIANVTPRGTSSVSIGAEHVVTGALYAQLEGRRVKLEGYSSRGWTTIVQTYASSTGAFALRYTVRDASISRLRVVVPSGGGLVVAAAPQLALRVLSTPQQLAAAHPPCFGAAAILDAACSTTGTAGALAPTTDSSRLFAQTGGAFSSACWQSDKTALVPICHAGSSRSDALRVAFIGDSHAAGYFATMKREFEYWNWSVDSYLGVSCRWEHVPRGHGCEPRYRQLAAAAASGEYDLVVYTGLRFPYADRPEEAVEIRDRYAAAWRPVVDAGIPLIVMGDFPHIGGALSCVTESPGAAPFGCAVPQTYGTRGHDPILEAAALVPGVRVVDPMRYFCIDGSCPLVIGGAIVYRDAHHLTGTYLTSVSSKIMWELRRAAR</sequence>
<feature type="chain" id="PRO_5009257704" description="SGNH domain-containing protein" evidence="2">
    <location>
        <begin position="28"/>
        <end position="585"/>
    </location>
</feature>
<dbReference type="Proteomes" id="UP000199649">
    <property type="component" value="Chromosome I"/>
</dbReference>
<evidence type="ECO:0000256" key="1">
    <source>
        <dbReference type="SAM" id="MobiDB-lite"/>
    </source>
</evidence>
<organism evidence="4 5">
    <name type="scientific">Agrococcus carbonis</name>
    <dbReference type="NCBI Taxonomy" id="684552"/>
    <lineage>
        <taxon>Bacteria</taxon>
        <taxon>Bacillati</taxon>
        <taxon>Actinomycetota</taxon>
        <taxon>Actinomycetes</taxon>
        <taxon>Micrococcales</taxon>
        <taxon>Microbacteriaceae</taxon>
        <taxon>Agrococcus</taxon>
    </lineage>
</organism>
<dbReference type="InterPro" id="IPR043968">
    <property type="entry name" value="SGNH"/>
</dbReference>
<accession>A0A1H1QGR6</accession>
<dbReference type="EMBL" id="LT629734">
    <property type="protein sequence ID" value="SDS22615.1"/>
    <property type="molecule type" value="Genomic_DNA"/>
</dbReference>
<feature type="domain" description="SGNH" evidence="3">
    <location>
        <begin position="365"/>
        <end position="566"/>
    </location>
</feature>
<proteinExistence type="predicted"/>
<dbReference type="OrthoDB" id="3404679at2"/>
<evidence type="ECO:0000256" key="2">
    <source>
        <dbReference type="SAM" id="SignalP"/>
    </source>
</evidence>
<feature type="region of interest" description="Disordered" evidence="1">
    <location>
        <begin position="27"/>
        <end position="85"/>
    </location>
</feature>
<evidence type="ECO:0000313" key="5">
    <source>
        <dbReference type="Proteomes" id="UP000199649"/>
    </source>
</evidence>
<dbReference type="AlphaFoldDB" id="A0A1H1QGR6"/>
<name>A0A1H1QGR6_9MICO</name>
<dbReference type="Pfam" id="PF19040">
    <property type="entry name" value="SGNH"/>
    <property type="match status" value="1"/>
</dbReference>
<dbReference type="STRING" id="684552.SAMN04489719_1832"/>
<feature type="compositionally biased region" description="Low complexity" evidence="1">
    <location>
        <begin position="39"/>
        <end position="52"/>
    </location>
</feature>
<feature type="signal peptide" evidence="2">
    <location>
        <begin position="1"/>
        <end position="27"/>
    </location>
</feature>
<protein>
    <recommendedName>
        <fullName evidence="3">SGNH domain-containing protein</fullName>
    </recommendedName>
</protein>
<feature type="compositionally biased region" description="Pro residues" evidence="1">
    <location>
        <begin position="53"/>
        <end position="76"/>
    </location>
</feature>
<keyword evidence="5" id="KW-1185">Reference proteome</keyword>
<reference evidence="5" key="1">
    <citation type="submission" date="2016-10" db="EMBL/GenBank/DDBJ databases">
        <authorList>
            <person name="Varghese N."/>
            <person name="Submissions S."/>
        </authorList>
    </citation>
    <scope>NUCLEOTIDE SEQUENCE [LARGE SCALE GENOMIC DNA]</scope>
    <source>
        <strain evidence="5">DSM 22965</strain>
    </source>
</reference>